<comment type="caution">
    <text evidence="4">The sequence shown here is derived from an EMBL/GenBank/DDBJ whole genome shotgun (WGS) entry which is preliminary data.</text>
</comment>
<evidence type="ECO:0000256" key="1">
    <source>
        <dbReference type="SAM" id="MobiDB-lite"/>
    </source>
</evidence>
<evidence type="ECO:0000313" key="4">
    <source>
        <dbReference type="EMBL" id="MCI5756202.1"/>
    </source>
</evidence>
<organism evidence="4 5">
    <name type="scientific">Candidatus Colimorpha enterica</name>
    <dbReference type="NCBI Taxonomy" id="3083063"/>
    <lineage>
        <taxon>Bacteria</taxon>
        <taxon>Pseudomonadati</taxon>
        <taxon>Bacteroidota</taxon>
        <taxon>Bacteroidia</taxon>
        <taxon>Bacteroidales</taxon>
        <taxon>Candidatus Colimorpha</taxon>
    </lineage>
</organism>
<accession>A0AAE3FJT7</accession>
<keyword evidence="2" id="KW-0812">Transmembrane</keyword>
<name>A0AAE3FJT7_9BACT</name>
<feature type="transmembrane region" description="Helical" evidence="2">
    <location>
        <begin position="251"/>
        <end position="273"/>
    </location>
</feature>
<reference evidence="4 5" key="1">
    <citation type="submission" date="2022-03" db="EMBL/GenBank/DDBJ databases">
        <title>Metagenome-assembled genomes from swine fecal metagenomes.</title>
        <authorList>
            <person name="Holman D.B."/>
            <person name="Kommadath A."/>
        </authorList>
    </citation>
    <scope>NUCLEOTIDE SEQUENCE [LARGE SCALE GENOMIC DNA]</scope>
    <source>
        <strain evidence="4">SUG147</strain>
    </source>
</reference>
<keyword evidence="3" id="KW-0732">Signal</keyword>
<evidence type="ECO:0000313" key="5">
    <source>
        <dbReference type="Proteomes" id="UP001139365"/>
    </source>
</evidence>
<protein>
    <submittedName>
        <fullName evidence="4">Uncharacterized protein</fullName>
    </submittedName>
</protein>
<proteinExistence type="predicted"/>
<keyword evidence="2" id="KW-0472">Membrane</keyword>
<feature type="signal peptide" evidence="3">
    <location>
        <begin position="1"/>
        <end position="19"/>
    </location>
</feature>
<evidence type="ECO:0000256" key="3">
    <source>
        <dbReference type="SAM" id="SignalP"/>
    </source>
</evidence>
<keyword evidence="2" id="KW-1133">Transmembrane helix</keyword>
<dbReference type="AlphaFoldDB" id="A0AAE3FJT7"/>
<gene>
    <name evidence="4" type="ORF">MR241_07920</name>
</gene>
<dbReference type="EMBL" id="JALEMU010000129">
    <property type="protein sequence ID" value="MCI5756202.1"/>
    <property type="molecule type" value="Genomic_DNA"/>
</dbReference>
<feature type="chain" id="PRO_5042272737" evidence="3">
    <location>
        <begin position="20"/>
        <end position="278"/>
    </location>
</feature>
<evidence type="ECO:0000256" key="2">
    <source>
        <dbReference type="SAM" id="Phobius"/>
    </source>
</evidence>
<sequence length="278" mass="30287">MKKIIAVLLSLMMLVPAFAALPVSAEGEESKGEGAEEKLSAKFYNVTEDESWLYVVFNKPVAEPKPTDEVFLGLVGHGWPVNDPPVLRYLVRCEFNDVEAVTDTVWRFSPKSAKTDSAKKEHKDWWLYHNIPKETEEASVDNWSIRLFGVITTADGSEELELDESEIMYDNQAAFEKGPSYKIQDVTEDPSSYTTVASLKDLGIELPTEPPATSTPETSGKTDGTSAEKPDTKPAGTSGAPQDDGNKNNNVVIWAVVGAAAVIIVAVAVVVLVKKKKA</sequence>
<dbReference type="Proteomes" id="UP001139365">
    <property type="component" value="Unassembled WGS sequence"/>
</dbReference>
<feature type="region of interest" description="Disordered" evidence="1">
    <location>
        <begin position="204"/>
        <end position="247"/>
    </location>
</feature>